<keyword evidence="2" id="KW-1133">Transmembrane helix</keyword>
<dbReference type="EMBL" id="VDMD01000004">
    <property type="protein sequence ID" value="TRM66140.1"/>
    <property type="molecule type" value="Genomic_DNA"/>
</dbReference>
<gene>
    <name evidence="3" type="ORF">BD626DRAFT_197523</name>
</gene>
<sequence length="180" mass="19657">MVLFVVASSARDHVPHIREDRDVCPPNTPACESDGVSSSSPDSDSSSAKEQKTDDSAGPALRPDVKGYIGIAVVCGLILIGLALWLALAKYPRRKLHHWRGRARGEPSIEEMSVTELDLKGARADTATPDDRRLSDLGTPLPSLKSPQKIQEREENMTDTKGPSQRSVELVHGIRQAYHL</sequence>
<evidence type="ECO:0000256" key="2">
    <source>
        <dbReference type="SAM" id="Phobius"/>
    </source>
</evidence>
<name>A0A550CMW4_9AGAR</name>
<feature type="compositionally biased region" description="Basic and acidic residues" evidence="1">
    <location>
        <begin position="121"/>
        <end position="135"/>
    </location>
</feature>
<keyword evidence="2" id="KW-0812">Transmembrane</keyword>
<feature type="region of interest" description="Disordered" evidence="1">
    <location>
        <begin position="17"/>
        <end position="61"/>
    </location>
</feature>
<protein>
    <submittedName>
        <fullName evidence="3">Uncharacterized protein</fullName>
    </submittedName>
</protein>
<dbReference type="AlphaFoldDB" id="A0A550CMW4"/>
<evidence type="ECO:0000313" key="3">
    <source>
        <dbReference type="EMBL" id="TRM66140.1"/>
    </source>
</evidence>
<accession>A0A550CMW4</accession>
<comment type="caution">
    <text evidence="3">The sequence shown here is derived from an EMBL/GenBank/DDBJ whole genome shotgun (WGS) entry which is preliminary data.</text>
</comment>
<organism evidence="3 4">
    <name type="scientific">Schizophyllum amplum</name>
    <dbReference type="NCBI Taxonomy" id="97359"/>
    <lineage>
        <taxon>Eukaryota</taxon>
        <taxon>Fungi</taxon>
        <taxon>Dikarya</taxon>
        <taxon>Basidiomycota</taxon>
        <taxon>Agaricomycotina</taxon>
        <taxon>Agaricomycetes</taxon>
        <taxon>Agaricomycetidae</taxon>
        <taxon>Agaricales</taxon>
        <taxon>Schizophyllaceae</taxon>
        <taxon>Schizophyllum</taxon>
    </lineage>
</organism>
<keyword evidence="2" id="KW-0472">Membrane</keyword>
<feature type="compositionally biased region" description="Low complexity" evidence="1">
    <location>
        <begin position="33"/>
        <end position="46"/>
    </location>
</feature>
<evidence type="ECO:0000313" key="4">
    <source>
        <dbReference type="Proteomes" id="UP000320762"/>
    </source>
</evidence>
<feature type="region of interest" description="Disordered" evidence="1">
    <location>
        <begin position="121"/>
        <end position="168"/>
    </location>
</feature>
<reference evidence="3 4" key="1">
    <citation type="journal article" date="2019" name="New Phytol.">
        <title>Comparative genomics reveals unique wood-decay strategies and fruiting body development in the Schizophyllaceae.</title>
        <authorList>
            <person name="Almasi E."/>
            <person name="Sahu N."/>
            <person name="Krizsan K."/>
            <person name="Balint B."/>
            <person name="Kovacs G.M."/>
            <person name="Kiss B."/>
            <person name="Cseklye J."/>
            <person name="Drula E."/>
            <person name="Henrissat B."/>
            <person name="Nagy I."/>
            <person name="Chovatia M."/>
            <person name="Adam C."/>
            <person name="LaButti K."/>
            <person name="Lipzen A."/>
            <person name="Riley R."/>
            <person name="Grigoriev I.V."/>
            <person name="Nagy L.G."/>
        </authorList>
    </citation>
    <scope>NUCLEOTIDE SEQUENCE [LARGE SCALE GENOMIC DNA]</scope>
    <source>
        <strain evidence="3 4">NL-1724</strain>
    </source>
</reference>
<feature type="transmembrane region" description="Helical" evidence="2">
    <location>
        <begin position="68"/>
        <end position="88"/>
    </location>
</feature>
<keyword evidence="4" id="KW-1185">Reference proteome</keyword>
<proteinExistence type="predicted"/>
<evidence type="ECO:0000256" key="1">
    <source>
        <dbReference type="SAM" id="MobiDB-lite"/>
    </source>
</evidence>
<dbReference type="Proteomes" id="UP000320762">
    <property type="component" value="Unassembled WGS sequence"/>
</dbReference>